<dbReference type="InterPro" id="IPR036390">
    <property type="entry name" value="WH_DNA-bd_sf"/>
</dbReference>
<dbReference type="PRINTS" id="PR00778">
    <property type="entry name" value="HTHARSR"/>
</dbReference>
<comment type="caution">
    <text evidence="6">The sequence shown here is derived from an EMBL/GenBank/DDBJ whole genome shotgun (WGS) entry which is preliminary data.</text>
</comment>
<dbReference type="PANTHER" id="PTHR43132">
    <property type="entry name" value="ARSENICAL RESISTANCE OPERON REPRESSOR ARSR-RELATED"/>
    <property type="match status" value="1"/>
</dbReference>
<feature type="region of interest" description="Disordered" evidence="4">
    <location>
        <begin position="105"/>
        <end position="131"/>
    </location>
</feature>
<protein>
    <submittedName>
        <fullName evidence="6">ArsR/SmtB family transcription factor</fullName>
    </submittedName>
</protein>
<organism evidence="6 7">
    <name type="scientific">Pseudonocardia yunnanensis</name>
    <dbReference type="NCBI Taxonomy" id="58107"/>
    <lineage>
        <taxon>Bacteria</taxon>
        <taxon>Bacillati</taxon>
        <taxon>Actinomycetota</taxon>
        <taxon>Actinomycetes</taxon>
        <taxon>Pseudonocardiales</taxon>
        <taxon>Pseudonocardiaceae</taxon>
        <taxon>Pseudonocardia</taxon>
    </lineage>
</organism>
<dbReference type="PANTHER" id="PTHR43132:SF8">
    <property type="entry name" value="HTH-TYPE TRANSCRIPTIONAL REGULATOR KMTR"/>
    <property type="match status" value="1"/>
</dbReference>
<sequence length="131" mass="14201">MHASLPGFRMPDDEQVQHAADAFRMLSDPTRMKIMWALLQGETSVACLAELVGAAPTAVSQHLSKLRLAGIVRGRRQGTYVYYTAADEHVRRLLTEALFHAGHDLERGHRPVDDGAATDSAGTPTPGASPR</sequence>
<dbReference type="InterPro" id="IPR011991">
    <property type="entry name" value="ArsR-like_HTH"/>
</dbReference>
<keyword evidence="7" id="KW-1185">Reference proteome</keyword>
<dbReference type="SUPFAM" id="SSF46785">
    <property type="entry name" value="Winged helix' DNA-binding domain"/>
    <property type="match status" value="1"/>
</dbReference>
<evidence type="ECO:0000256" key="2">
    <source>
        <dbReference type="ARBA" id="ARBA00023125"/>
    </source>
</evidence>
<keyword evidence="1" id="KW-0805">Transcription regulation</keyword>
<evidence type="ECO:0000256" key="1">
    <source>
        <dbReference type="ARBA" id="ARBA00023015"/>
    </source>
</evidence>
<dbReference type="SMART" id="SM00418">
    <property type="entry name" value="HTH_ARSR"/>
    <property type="match status" value="1"/>
</dbReference>
<dbReference type="Proteomes" id="UP001597114">
    <property type="component" value="Unassembled WGS sequence"/>
</dbReference>
<accession>A0ABW4EZA3</accession>
<evidence type="ECO:0000313" key="6">
    <source>
        <dbReference type="EMBL" id="MFD1519335.1"/>
    </source>
</evidence>
<reference evidence="7" key="1">
    <citation type="journal article" date="2019" name="Int. J. Syst. Evol. Microbiol.">
        <title>The Global Catalogue of Microorganisms (GCM) 10K type strain sequencing project: providing services to taxonomists for standard genome sequencing and annotation.</title>
        <authorList>
            <consortium name="The Broad Institute Genomics Platform"/>
            <consortium name="The Broad Institute Genome Sequencing Center for Infectious Disease"/>
            <person name="Wu L."/>
            <person name="Ma J."/>
        </authorList>
    </citation>
    <scope>NUCLEOTIDE SEQUENCE [LARGE SCALE GENOMIC DNA]</scope>
    <source>
        <strain evidence="7">CCM 7043</strain>
    </source>
</reference>
<proteinExistence type="predicted"/>
<feature type="domain" description="HTH arsR-type" evidence="5">
    <location>
        <begin position="11"/>
        <end position="105"/>
    </location>
</feature>
<dbReference type="InterPro" id="IPR036388">
    <property type="entry name" value="WH-like_DNA-bd_sf"/>
</dbReference>
<evidence type="ECO:0000313" key="7">
    <source>
        <dbReference type="Proteomes" id="UP001597114"/>
    </source>
</evidence>
<dbReference type="RefSeq" id="WP_344728627.1">
    <property type="nucleotide sequence ID" value="NZ_BAAAUS010000052.1"/>
</dbReference>
<evidence type="ECO:0000259" key="5">
    <source>
        <dbReference type="PROSITE" id="PS50987"/>
    </source>
</evidence>
<dbReference type="PROSITE" id="PS50987">
    <property type="entry name" value="HTH_ARSR_2"/>
    <property type="match status" value="1"/>
</dbReference>
<keyword evidence="3" id="KW-0804">Transcription</keyword>
<dbReference type="CDD" id="cd00090">
    <property type="entry name" value="HTH_ARSR"/>
    <property type="match status" value="1"/>
</dbReference>
<dbReference type="NCBIfam" id="NF033788">
    <property type="entry name" value="HTH_metalloreg"/>
    <property type="match status" value="1"/>
</dbReference>
<keyword evidence="2" id="KW-0238">DNA-binding</keyword>
<dbReference type="Gene3D" id="1.10.10.10">
    <property type="entry name" value="Winged helix-like DNA-binding domain superfamily/Winged helix DNA-binding domain"/>
    <property type="match status" value="1"/>
</dbReference>
<evidence type="ECO:0000256" key="4">
    <source>
        <dbReference type="SAM" id="MobiDB-lite"/>
    </source>
</evidence>
<dbReference type="Pfam" id="PF01022">
    <property type="entry name" value="HTH_5"/>
    <property type="match status" value="1"/>
</dbReference>
<evidence type="ECO:0000256" key="3">
    <source>
        <dbReference type="ARBA" id="ARBA00023163"/>
    </source>
</evidence>
<dbReference type="InterPro" id="IPR051011">
    <property type="entry name" value="Metal_resp_trans_reg"/>
</dbReference>
<dbReference type="InterPro" id="IPR001845">
    <property type="entry name" value="HTH_ArsR_DNA-bd_dom"/>
</dbReference>
<name>A0ABW4EZA3_9PSEU</name>
<gene>
    <name evidence="6" type="ORF">ACFSJD_17720</name>
</gene>
<dbReference type="EMBL" id="JBHUCO010000017">
    <property type="protein sequence ID" value="MFD1519335.1"/>
    <property type="molecule type" value="Genomic_DNA"/>
</dbReference>